<reference evidence="1" key="1">
    <citation type="journal article" date="2014" name="J. Ind. Microbiol. Biotechnol.">
        <title>Analysis of the bovine rumen microbiome reveals a diversity of Sus-like polysaccharide utilization loci from the bacterial phylum Bacteroidetes.</title>
        <authorList>
            <person name="Rosewarne C.P."/>
            <person name="Pope P.B."/>
            <person name="Cheung J.L."/>
            <person name="Morrison M."/>
        </authorList>
    </citation>
    <scope>NUCLEOTIDE SEQUENCE</scope>
    <source>
        <strain evidence="1">Sc00028</strain>
    </source>
</reference>
<evidence type="ECO:0000313" key="1">
    <source>
        <dbReference type="EMBL" id="AGH14026.1"/>
    </source>
</evidence>
<sequence length="119" mass="14012">MEKLIDFPTFNINDSTYRCLKFFPRSHIDFAVWYAERCFHYQLLIYGNKIDALRDGSISAQASKGNIRYLDALPKEFTKEDLVNLRLANGESAVVKTIICRWVKEEKIVKIDTNLWQKY</sequence>
<accession>W5QSP2</accession>
<name>W5QSP2_9BACT</name>
<organism evidence="1">
    <name type="scientific">Prevotella sp. Sc00028</name>
    <dbReference type="NCBI Taxonomy" id="1231728"/>
    <lineage>
        <taxon>Bacteria</taxon>
        <taxon>Pseudomonadati</taxon>
        <taxon>Bacteroidota</taxon>
        <taxon>Bacteroidia</taxon>
        <taxon>Bacteroidales</taxon>
        <taxon>Prevotellaceae</taxon>
        <taxon>Prevotella</taxon>
    </lineage>
</organism>
<dbReference type="AlphaFoldDB" id="W5QSP2"/>
<proteinExistence type="predicted"/>
<protein>
    <submittedName>
        <fullName evidence="1">Uncharacterized protein</fullName>
    </submittedName>
</protein>
<dbReference type="EMBL" id="JX424621">
    <property type="protein sequence ID" value="AGH14026.1"/>
    <property type="molecule type" value="Genomic_DNA"/>
</dbReference>